<dbReference type="InterPro" id="IPR009057">
    <property type="entry name" value="Homeodomain-like_sf"/>
</dbReference>
<dbReference type="AlphaFoldDB" id="A0AAD8GUD1"/>
<dbReference type="SMART" id="SM00717">
    <property type="entry name" value="SANT"/>
    <property type="match status" value="2"/>
</dbReference>
<evidence type="ECO:0000256" key="2">
    <source>
        <dbReference type="ARBA" id="ARBA00023015"/>
    </source>
</evidence>
<evidence type="ECO:0000256" key="4">
    <source>
        <dbReference type="ARBA" id="ARBA00023163"/>
    </source>
</evidence>
<reference evidence="8" key="2">
    <citation type="submission" date="2023-05" db="EMBL/GenBank/DDBJ databases">
        <authorList>
            <person name="Schelkunov M.I."/>
        </authorList>
    </citation>
    <scope>NUCLEOTIDE SEQUENCE</scope>
    <source>
        <strain evidence="8">Hsosn_3</strain>
        <tissue evidence="8">Leaf</tissue>
    </source>
</reference>
<accession>A0AAD8GUD1</accession>
<dbReference type="InterPro" id="IPR015495">
    <property type="entry name" value="Myb_TF_plants"/>
</dbReference>
<reference evidence="8" key="1">
    <citation type="submission" date="2023-02" db="EMBL/GenBank/DDBJ databases">
        <title>Genome of toxic invasive species Heracleum sosnowskyi carries increased number of genes despite the absence of recent whole-genome duplications.</title>
        <authorList>
            <person name="Schelkunov M."/>
            <person name="Shtratnikova V."/>
            <person name="Makarenko M."/>
            <person name="Klepikova A."/>
            <person name="Omelchenko D."/>
            <person name="Novikova G."/>
            <person name="Obukhova E."/>
            <person name="Bogdanov V."/>
            <person name="Penin A."/>
            <person name="Logacheva M."/>
        </authorList>
    </citation>
    <scope>NUCLEOTIDE SEQUENCE</scope>
    <source>
        <strain evidence="8">Hsosn_3</strain>
        <tissue evidence="8">Leaf</tissue>
    </source>
</reference>
<dbReference type="PANTHER" id="PTHR47999:SF96">
    <property type="entry name" value="TRANSCRIPTION REPRESSOR MYB6-LIKE"/>
    <property type="match status" value="1"/>
</dbReference>
<dbReference type="InterPro" id="IPR036052">
    <property type="entry name" value="TrpB-like_PALP_sf"/>
</dbReference>
<dbReference type="EMBL" id="JAUIZM010000011">
    <property type="protein sequence ID" value="KAK1354280.1"/>
    <property type="molecule type" value="Genomic_DNA"/>
</dbReference>
<dbReference type="Gene3D" id="3.40.50.1100">
    <property type="match status" value="1"/>
</dbReference>
<feature type="domain" description="Myb-like" evidence="6">
    <location>
        <begin position="62"/>
        <end position="112"/>
    </location>
</feature>
<dbReference type="InterPro" id="IPR017930">
    <property type="entry name" value="Myb_dom"/>
</dbReference>
<dbReference type="Proteomes" id="UP001237642">
    <property type="component" value="Unassembled WGS sequence"/>
</dbReference>
<keyword evidence="9" id="KW-1185">Reference proteome</keyword>
<sequence length="410" mass="46412">MGRTPCCEKVGLKRGRWTAKEDEILTNYIRANGEGSWRSLPKNAGLLRCGKSCRLRWINYLRPDVKRGKFSFDEEDVIIRLHASLGNRWSTIAGHLDGRTDNEIKNYWNSHLSRRAERFPVTDQIEQKDALLVMDHIPKVDLKHAKKQRSKGPKILLGDKKNKVCNSPPRLLEVPENCNEKVPMEPPTPFSEEGSFGDIPMWIDEGLTQCTSLPHQHDLCTNIVQDEDLAGETFLDFGFDDNVLIDDGFEMDFLNKVLNDVAFNGQDTAPETTTGNELVEANQNLEMNAKLVNSSSVTSSSSFVSKVSEDNRQWDYSDGGMLGDVLWDTEQERMVMSWLCKYQELKNSGNKSTVVTPQTKTCAPSTSPFNTDPSSIESYSLDEIMYRSHFGGLLDVEHDMEALRKFDGPY</sequence>
<keyword evidence="3" id="KW-0238">DNA-binding</keyword>
<dbReference type="PROSITE" id="PS50090">
    <property type="entry name" value="MYB_LIKE"/>
    <property type="match status" value="2"/>
</dbReference>
<organism evidence="8 9">
    <name type="scientific">Heracleum sosnowskyi</name>
    <dbReference type="NCBI Taxonomy" id="360622"/>
    <lineage>
        <taxon>Eukaryota</taxon>
        <taxon>Viridiplantae</taxon>
        <taxon>Streptophyta</taxon>
        <taxon>Embryophyta</taxon>
        <taxon>Tracheophyta</taxon>
        <taxon>Spermatophyta</taxon>
        <taxon>Magnoliopsida</taxon>
        <taxon>eudicotyledons</taxon>
        <taxon>Gunneridae</taxon>
        <taxon>Pentapetalae</taxon>
        <taxon>asterids</taxon>
        <taxon>campanulids</taxon>
        <taxon>Apiales</taxon>
        <taxon>Apiaceae</taxon>
        <taxon>Apioideae</taxon>
        <taxon>apioid superclade</taxon>
        <taxon>Tordylieae</taxon>
        <taxon>Tordyliinae</taxon>
        <taxon>Heracleum</taxon>
    </lineage>
</organism>
<evidence type="ECO:0000256" key="5">
    <source>
        <dbReference type="ARBA" id="ARBA00023242"/>
    </source>
</evidence>
<evidence type="ECO:0000313" key="8">
    <source>
        <dbReference type="EMBL" id="KAK1354280.1"/>
    </source>
</evidence>
<dbReference type="SUPFAM" id="SSF46689">
    <property type="entry name" value="Homeodomain-like"/>
    <property type="match status" value="1"/>
</dbReference>
<feature type="domain" description="HTH myb-type" evidence="7">
    <location>
        <begin position="62"/>
        <end position="116"/>
    </location>
</feature>
<dbReference type="InterPro" id="IPR001005">
    <property type="entry name" value="SANT/Myb"/>
</dbReference>
<keyword evidence="2" id="KW-0805">Transcription regulation</keyword>
<name>A0AAD8GUD1_9APIA</name>
<evidence type="ECO:0000256" key="3">
    <source>
        <dbReference type="ARBA" id="ARBA00023125"/>
    </source>
</evidence>
<protein>
    <submittedName>
        <fullName evidence="8">Transcription repressor MYB6</fullName>
    </submittedName>
</protein>
<dbReference type="PANTHER" id="PTHR47999">
    <property type="entry name" value="TRANSCRIPTION FACTOR MYB8-RELATED-RELATED"/>
    <property type="match status" value="1"/>
</dbReference>
<evidence type="ECO:0000259" key="6">
    <source>
        <dbReference type="PROSITE" id="PS50090"/>
    </source>
</evidence>
<evidence type="ECO:0000256" key="1">
    <source>
        <dbReference type="ARBA" id="ARBA00004123"/>
    </source>
</evidence>
<evidence type="ECO:0000259" key="7">
    <source>
        <dbReference type="PROSITE" id="PS51294"/>
    </source>
</evidence>
<dbReference type="CDD" id="cd00167">
    <property type="entry name" value="SANT"/>
    <property type="match status" value="2"/>
</dbReference>
<dbReference type="FunFam" id="1.10.10.60:FF:000121">
    <property type="entry name" value="Myb transcription factor"/>
    <property type="match status" value="1"/>
</dbReference>
<comment type="subcellular location">
    <subcellularLocation>
        <location evidence="1">Nucleus</location>
    </subcellularLocation>
</comment>
<dbReference type="GO" id="GO:0003677">
    <property type="term" value="F:DNA binding"/>
    <property type="evidence" value="ECO:0007669"/>
    <property type="project" value="UniProtKB-KW"/>
</dbReference>
<feature type="domain" description="HTH myb-type" evidence="7">
    <location>
        <begin position="9"/>
        <end position="61"/>
    </location>
</feature>
<gene>
    <name evidence="8" type="ORF">POM88_047536</name>
</gene>
<proteinExistence type="predicted"/>
<dbReference type="Pfam" id="PF00249">
    <property type="entry name" value="Myb_DNA-binding"/>
    <property type="match status" value="2"/>
</dbReference>
<comment type="caution">
    <text evidence="8">The sequence shown here is derived from an EMBL/GenBank/DDBJ whole genome shotgun (WGS) entry which is preliminary data.</text>
</comment>
<keyword evidence="5" id="KW-0539">Nucleus</keyword>
<dbReference type="Gene3D" id="1.10.10.60">
    <property type="entry name" value="Homeodomain-like"/>
    <property type="match status" value="2"/>
</dbReference>
<dbReference type="PROSITE" id="PS51294">
    <property type="entry name" value="HTH_MYB"/>
    <property type="match status" value="2"/>
</dbReference>
<evidence type="ECO:0000313" key="9">
    <source>
        <dbReference type="Proteomes" id="UP001237642"/>
    </source>
</evidence>
<dbReference type="GO" id="GO:0005634">
    <property type="term" value="C:nucleus"/>
    <property type="evidence" value="ECO:0007669"/>
    <property type="project" value="UniProtKB-SubCell"/>
</dbReference>
<keyword evidence="4" id="KW-0804">Transcription</keyword>
<feature type="domain" description="Myb-like" evidence="6">
    <location>
        <begin position="9"/>
        <end position="61"/>
    </location>
</feature>